<reference evidence="5 6" key="1">
    <citation type="journal article" date="2019" name="Emerg. Microbes Infect.">
        <title>Comprehensive subspecies identification of 175 nontuberculous mycobacteria species based on 7547 genomic profiles.</title>
        <authorList>
            <person name="Matsumoto Y."/>
            <person name="Kinjo T."/>
            <person name="Motooka D."/>
            <person name="Nabeya D."/>
            <person name="Jung N."/>
            <person name="Uechi K."/>
            <person name="Horii T."/>
            <person name="Iida T."/>
            <person name="Fujita J."/>
            <person name="Nakamura S."/>
        </authorList>
    </citation>
    <scope>NUCLEOTIDE SEQUENCE [LARGE SCALE GENOMIC DNA]</scope>
    <source>
        <strain evidence="5 6">JCM 30723</strain>
    </source>
</reference>
<dbReference type="GO" id="GO:0005576">
    <property type="term" value="C:extracellular region"/>
    <property type="evidence" value="ECO:0007669"/>
    <property type="project" value="TreeGrafter"/>
</dbReference>
<dbReference type="InterPro" id="IPR052336">
    <property type="entry name" value="MlaD_Phospholipid_Transporter"/>
</dbReference>
<dbReference type="Pfam" id="PF02470">
    <property type="entry name" value="MlaD"/>
    <property type="match status" value="2"/>
</dbReference>
<name>A0A7I9YH17_MYCAL</name>
<evidence type="ECO:0000259" key="4">
    <source>
        <dbReference type="Pfam" id="PF11887"/>
    </source>
</evidence>
<dbReference type="Pfam" id="PF11887">
    <property type="entry name" value="Mce4_CUP1"/>
    <property type="match status" value="1"/>
</dbReference>
<feature type="compositionally biased region" description="Low complexity" evidence="1">
    <location>
        <begin position="399"/>
        <end position="418"/>
    </location>
</feature>
<evidence type="ECO:0000256" key="2">
    <source>
        <dbReference type="SAM" id="Phobius"/>
    </source>
</evidence>
<evidence type="ECO:0000313" key="6">
    <source>
        <dbReference type="Proteomes" id="UP000465305"/>
    </source>
</evidence>
<dbReference type="PANTHER" id="PTHR33371">
    <property type="entry name" value="INTERMEMBRANE PHOSPHOLIPID TRANSPORT SYSTEM BINDING PROTEIN MLAD-RELATED"/>
    <property type="match status" value="1"/>
</dbReference>
<evidence type="ECO:0000313" key="5">
    <source>
        <dbReference type="EMBL" id="GFG87934.1"/>
    </source>
</evidence>
<feature type="transmembrane region" description="Helical" evidence="2">
    <location>
        <begin position="460"/>
        <end position="479"/>
    </location>
</feature>
<keyword evidence="2" id="KW-1133">Transmembrane helix</keyword>
<feature type="domain" description="Mce/MlaD" evidence="3">
    <location>
        <begin position="39"/>
        <end position="113"/>
    </location>
</feature>
<dbReference type="PRINTS" id="PR01782">
    <property type="entry name" value="MCEVIRFACTOR"/>
</dbReference>
<proteinExistence type="predicted"/>
<dbReference type="Proteomes" id="UP000465305">
    <property type="component" value="Unassembled WGS sequence"/>
</dbReference>
<dbReference type="InterPro" id="IPR005693">
    <property type="entry name" value="Mce"/>
</dbReference>
<dbReference type="InterPro" id="IPR024516">
    <property type="entry name" value="Mce_C"/>
</dbReference>
<comment type="caution">
    <text evidence="5">The sequence shown here is derived from an EMBL/GenBank/DDBJ whole genome shotgun (WGS) entry which is preliminary data.</text>
</comment>
<keyword evidence="2" id="KW-0812">Transmembrane</keyword>
<dbReference type="SUPFAM" id="SSF58104">
    <property type="entry name" value="Methyl-accepting chemotaxis protein (MCP) signaling domain"/>
    <property type="match status" value="1"/>
</dbReference>
<feature type="region of interest" description="Disordered" evidence="1">
    <location>
        <begin position="399"/>
        <end position="446"/>
    </location>
</feature>
<feature type="domain" description="Mce/MlaD" evidence="3">
    <location>
        <begin position="487"/>
        <end position="560"/>
    </location>
</feature>
<organism evidence="5 6">
    <name type="scientific">Mycolicibacter algericus</name>
    <name type="common">Mycobacterium algericum</name>
    <dbReference type="NCBI Taxonomy" id="1288388"/>
    <lineage>
        <taxon>Bacteria</taxon>
        <taxon>Bacillati</taxon>
        <taxon>Actinomycetota</taxon>
        <taxon>Actinomycetes</taxon>
        <taxon>Mycobacteriales</taxon>
        <taxon>Mycobacteriaceae</taxon>
        <taxon>Mycolicibacter</taxon>
    </lineage>
</organism>
<dbReference type="EMBL" id="BLKY01000002">
    <property type="protein sequence ID" value="GFG87934.1"/>
    <property type="molecule type" value="Genomic_DNA"/>
</dbReference>
<evidence type="ECO:0008006" key="7">
    <source>
        <dbReference type="Google" id="ProtNLM"/>
    </source>
</evidence>
<sequence>MKPLDQRNPVAVGALGLALTVGIVGAAVEYDKLPFVSSGTTYQAYFADSGGLAPFAAVQVSGFRVGQVSGIGLDGQRVVVTFHIDNDVRIGDRSEAAIKTKSLLGTKVLEITPRGDGEQSGPIPLERTTSPYQLPDALGDLTATISGLDTDQISESLAALADTFRNTPEDLAGAVQGLSRFSQSVNARDRELRQLTVNAQKATAVLARRSDQVVALIADANALLVQLQSQSTALDQLTGHISELSRELSGLVDDNRTVLKSALDKLNDVLTIVDNRKNQVTQSIRLLGDYAMSFGESLSSGPFFKAYVSNLLPGQFLQPFVSAAFSDLGLDPNVLLPSERTDPQTGQLGTPPLPVPYPRTGQGGEPRQTLPETITGNPGDRPCPLPGPRLLPLPRAAACATPRRPTTRPTGRRTSSAPIESRTPGGGPCTGTKQSPGYRRTDTKPTRGDPALITVAARRLILATVLTVTLIGGLAIVWARSTESGRIHITAYFDTTNGVFVNDDVRILGVTVGKIERIEPEPQRAKVSFWVDSKYQIPADVKAVILSPSLVTARAVQLTPAYNAGPTLASNAVIPQEDRRPSRIRCFPATTQETH</sequence>
<keyword evidence="2" id="KW-0472">Membrane</keyword>
<gene>
    <name evidence="5" type="ORF">MALGJ_46100</name>
</gene>
<feature type="domain" description="Mammalian cell entry C-terminal" evidence="4">
    <location>
        <begin position="122"/>
        <end position="289"/>
    </location>
</feature>
<evidence type="ECO:0000259" key="3">
    <source>
        <dbReference type="Pfam" id="PF02470"/>
    </source>
</evidence>
<dbReference type="InterPro" id="IPR003399">
    <property type="entry name" value="Mce/MlaD"/>
</dbReference>
<feature type="region of interest" description="Disordered" evidence="1">
    <location>
        <begin position="339"/>
        <end position="385"/>
    </location>
</feature>
<dbReference type="AlphaFoldDB" id="A0A7I9YH17"/>
<accession>A0A7I9YH17</accession>
<dbReference type="PANTHER" id="PTHR33371:SF18">
    <property type="entry name" value="MCE-FAMILY PROTEIN MCE3C"/>
    <property type="match status" value="1"/>
</dbReference>
<protein>
    <recommendedName>
        <fullName evidence="7">Mce family protein Mce3C</fullName>
    </recommendedName>
</protein>
<dbReference type="NCBIfam" id="TIGR00996">
    <property type="entry name" value="Mtu_fam_mce"/>
    <property type="match status" value="1"/>
</dbReference>
<evidence type="ECO:0000256" key="1">
    <source>
        <dbReference type="SAM" id="MobiDB-lite"/>
    </source>
</evidence>